<evidence type="ECO:0000256" key="1">
    <source>
        <dbReference type="SAM" id="MobiDB-lite"/>
    </source>
</evidence>
<dbReference type="AlphaFoldDB" id="A0A8H6QV33"/>
<protein>
    <submittedName>
        <fullName evidence="2">Uncharacterized protein</fullName>
    </submittedName>
</protein>
<organism evidence="2 3">
    <name type="scientific">Aspergillus felis</name>
    <dbReference type="NCBI Taxonomy" id="1287682"/>
    <lineage>
        <taxon>Eukaryota</taxon>
        <taxon>Fungi</taxon>
        <taxon>Dikarya</taxon>
        <taxon>Ascomycota</taxon>
        <taxon>Pezizomycotina</taxon>
        <taxon>Eurotiomycetes</taxon>
        <taxon>Eurotiomycetidae</taxon>
        <taxon>Eurotiales</taxon>
        <taxon>Aspergillaceae</taxon>
        <taxon>Aspergillus</taxon>
        <taxon>Aspergillus subgen. Fumigati</taxon>
    </lineage>
</organism>
<gene>
    <name evidence="2" type="ORF">CNMCM7691_008666</name>
</gene>
<keyword evidence="3" id="KW-1185">Reference proteome</keyword>
<dbReference type="Proteomes" id="UP000641853">
    <property type="component" value="Unassembled WGS sequence"/>
</dbReference>
<proteinExistence type="predicted"/>
<feature type="compositionally biased region" description="Low complexity" evidence="1">
    <location>
        <begin position="55"/>
        <end position="68"/>
    </location>
</feature>
<reference evidence="2" key="1">
    <citation type="submission" date="2020-06" db="EMBL/GenBank/DDBJ databases">
        <title>Draft genome sequences of strains closely related to Aspergillus parafelis and Aspergillus hiratsukae.</title>
        <authorList>
            <person name="Dos Santos R.A.C."/>
            <person name="Rivero-Menendez O."/>
            <person name="Steenwyk J.L."/>
            <person name="Mead M.E."/>
            <person name="Goldman G.H."/>
            <person name="Alastruey-Izquierdo A."/>
            <person name="Rokas A."/>
        </authorList>
    </citation>
    <scope>NUCLEOTIDE SEQUENCE</scope>
    <source>
        <strain evidence="2">CNM-CM7691</strain>
    </source>
</reference>
<evidence type="ECO:0000313" key="3">
    <source>
        <dbReference type="Proteomes" id="UP000641853"/>
    </source>
</evidence>
<accession>A0A8H6QV33</accession>
<dbReference type="EMBL" id="JACBAG010001858">
    <property type="protein sequence ID" value="KAF7179618.1"/>
    <property type="molecule type" value="Genomic_DNA"/>
</dbReference>
<sequence length="134" mass="14631">MEACTAWADAIFKIRNGRARLVLSLGSFEDLAAICAGRKAAEKICRHRRGGSSGGRPSRPTSSSVTSVEQHLSQNILPDRDTLHKWMNEPYVEVMWGFGGPNSEQEKFLLANSTVFPSLDAGMGNPLGILRVTE</sequence>
<comment type="caution">
    <text evidence="2">The sequence shown here is derived from an EMBL/GenBank/DDBJ whole genome shotgun (WGS) entry which is preliminary data.</text>
</comment>
<feature type="region of interest" description="Disordered" evidence="1">
    <location>
        <begin position="46"/>
        <end position="71"/>
    </location>
</feature>
<name>A0A8H6QV33_9EURO</name>
<evidence type="ECO:0000313" key="2">
    <source>
        <dbReference type="EMBL" id="KAF7179618.1"/>
    </source>
</evidence>